<keyword evidence="4 6" id="KW-0233">DNA recombination</keyword>
<reference evidence="8" key="2">
    <citation type="journal article" date="2021" name="PeerJ">
        <title>Extensive microbial diversity within the chicken gut microbiome revealed by metagenomics and culture.</title>
        <authorList>
            <person name="Gilroy R."/>
            <person name="Ravi A."/>
            <person name="Getino M."/>
            <person name="Pursley I."/>
            <person name="Horton D.L."/>
            <person name="Alikhan N.F."/>
            <person name="Baker D."/>
            <person name="Gharbi K."/>
            <person name="Hall N."/>
            <person name="Watson M."/>
            <person name="Adriaenssens E.M."/>
            <person name="Foster-Nyarko E."/>
            <person name="Jarju S."/>
            <person name="Secka A."/>
            <person name="Antonio M."/>
            <person name="Oren A."/>
            <person name="Chaudhuri R.R."/>
            <person name="La Ragione R."/>
            <person name="Hildebrand F."/>
            <person name="Pallen M.J."/>
        </authorList>
    </citation>
    <scope>NUCLEOTIDE SEQUENCE</scope>
    <source>
        <strain evidence="8">CHK152-2871</strain>
    </source>
</reference>
<dbReference type="GO" id="GO:0005524">
    <property type="term" value="F:ATP binding"/>
    <property type="evidence" value="ECO:0007669"/>
    <property type="project" value="InterPro"/>
</dbReference>
<dbReference type="SUPFAM" id="SSF50249">
    <property type="entry name" value="Nucleic acid-binding proteins"/>
    <property type="match status" value="1"/>
</dbReference>
<evidence type="ECO:0000256" key="5">
    <source>
        <dbReference type="ARBA" id="ARBA00023204"/>
    </source>
</evidence>
<dbReference type="InterPro" id="IPR012340">
    <property type="entry name" value="NA-bd_OB-fold"/>
</dbReference>
<dbReference type="GO" id="GO:0009379">
    <property type="term" value="C:Holliday junction helicase complex"/>
    <property type="evidence" value="ECO:0007669"/>
    <property type="project" value="InterPro"/>
</dbReference>
<dbReference type="Pfam" id="PF14520">
    <property type="entry name" value="HHH_5"/>
    <property type="match status" value="1"/>
</dbReference>
<gene>
    <name evidence="6 8" type="primary">ruvA</name>
    <name evidence="8" type="ORF">IAA86_03050</name>
</gene>
<proteinExistence type="inferred from homology"/>
<dbReference type="InterPro" id="IPR010994">
    <property type="entry name" value="RuvA_2-like"/>
</dbReference>
<evidence type="ECO:0000256" key="4">
    <source>
        <dbReference type="ARBA" id="ARBA00023172"/>
    </source>
</evidence>
<dbReference type="InterPro" id="IPR011114">
    <property type="entry name" value="RuvA_C"/>
</dbReference>
<comment type="similarity">
    <text evidence="6">Belongs to the RuvA family.</text>
</comment>
<evidence type="ECO:0000256" key="3">
    <source>
        <dbReference type="ARBA" id="ARBA00023125"/>
    </source>
</evidence>
<dbReference type="InterPro" id="IPR013849">
    <property type="entry name" value="DNA_helicase_Holl-junc_RuvA_I"/>
</dbReference>
<comment type="subcellular location">
    <subcellularLocation>
        <location evidence="6">Cytoplasm</location>
    </subcellularLocation>
</comment>
<comment type="function">
    <text evidence="6">The RuvA-RuvB-RuvC complex processes Holliday junction (HJ) DNA during genetic recombination and DNA repair, while the RuvA-RuvB complex plays an important role in the rescue of blocked DNA replication forks via replication fork reversal (RFR). RuvA specifically binds to HJ cruciform DNA, conferring on it an open structure. The RuvB hexamer acts as an ATP-dependent pump, pulling dsDNA into and through the RuvAB complex. HJ branch migration allows RuvC to scan DNA until it finds its consensus sequence, where it cleaves and resolves the cruciform DNA.</text>
</comment>
<protein>
    <recommendedName>
        <fullName evidence="6">Holliday junction branch migration complex subunit RuvA</fullName>
    </recommendedName>
</protein>
<dbReference type="GO" id="GO:0006281">
    <property type="term" value="P:DNA repair"/>
    <property type="evidence" value="ECO:0007669"/>
    <property type="project" value="UniProtKB-UniRule"/>
</dbReference>
<evidence type="ECO:0000313" key="8">
    <source>
        <dbReference type="EMBL" id="HIS73980.1"/>
    </source>
</evidence>
<comment type="caution">
    <text evidence="8">The sequence shown here is derived from an EMBL/GenBank/DDBJ whole genome shotgun (WGS) entry which is preliminary data.</text>
</comment>
<evidence type="ECO:0000256" key="6">
    <source>
        <dbReference type="HAMAP-Rule" id="MF_00031"/>
    </source>
</evidence>
<dbReference type="GO" id="GO:0006310">
    <property type="term" value="P:DNA recombination"/>
    <property type="evidence" value="ECO:0007669"/>
    <property type="project" value="UniProtKB-UniRule"/>
</dbReference>
<dbReference type="GO" id="GO:0048476">
    <property type="term" value="C:Holliday junction resolvase complex"/>
    <property type="evidence" value="ECO:0007669"/>
    <property type="project" value="UniProtKB-UniRule"/>
</dbReference>
<sequence>MFDYIKGILISKNHPYAVVENNGIGYSILCNARTLSILGDLNSEIKIYTKLIHKEDSMTLCGFCHREDRVIFDILTSVSGIGTKVALCLLDEFSGSELIGAVINEDYKLISRTKGVGAKMAQKIILELKDKLTNLNVTSEVTANKINTDNISKDTILEVQTVLQSLGYSQAEYQGALEISAKRTQKDDPQEILRQTLQILSNEI</sequence>
<dbReference type="GO" id="GO:0000400">
    <property type="term" value="F:four-way junction DNA binding"/>
    <property type="evidence" value="ECO:0007669"/>
    <property type="project" value="UniProtKB-UniRule"/>
</dbReference>
<evidence type="ECO:0000259" key="7">
    <source>
        <dbReference type="SMART" id="SM00278"/>
    </source>
</evidence>
<evidence type="ECO:0000256" key="2">
    <source>
        <dbReference type="ARBA" id="ARBA00022763"/>
    </source>
</evidence>
<dbReference type="Proteomes" id="UP000886865">
    <property type="component" value="Unassembled WGS sequence"/>
</dbReference>
<reference evidence="8" key="1">
    <citation type="submission" date="2020-10" db="EMBL/GenBank/DDBJ databases">
        <authorList>
            <person name="Gilroy R."/>
        </authorList>
    </citation>
    <scope>NUCLEOTIDE SEQUENCE</scope>
    <source>
        <strain evidence="8">CHK152-2871</strain>
    </source>
</reference>
<dbReference type="EMBL" id="DVJQ01000026">
    <property type="protein sequence ID" value="HIS73980.1"/>
    <property type="molecule type" value="Genomic_DNA"/>
</dbReference>
<comment type="domain">
    <text evidence="6">Has three domains with a flexible linker between the domains II and III and assumes an 'L' shape. Domain III is highly mobile and contacts RuvB.</text>
</comment>
<dbReference type="SUPFAM" id="SSF47781">
    <property type="entry name" value="RuvA domain 2-like"/>
    <property type="match status" value="1"/>
</dbReference>
<accession>A0A9D1FIS7</accession>
<dbReference type="GO" id="GO:0009378">
    <property type="term" value="F:four-way junction helicase activity"/>
    <property type="evidence" value="ECO:0007669"/>
    <property type="project" value="InterPro"/>
</dbReference>
<comment type="subunit">
    <text evidence="6">Homotetramer. Forms an RuvA(8)-RuvB(12)-Holliday junction (HJ) complex. HJ DNA is sandwiched between 2 RuvA tetramers; dsDNA enters through RuvA and exits via RuvB. An RuvB hexamer assembles on each DNA strand where it exits the tetramer. Each RuvB hexamer is contacted by two RuvA subunits (via domain III) on 2 adjacent RuvB subunits; this complex drives branch migration. In the full resolvosome a probable DNA-RuvA(4)-RuvB(12)-RuvC(2) complex forms which resolves the HJ.</text>
</comment>
<dbReference type="Gene3D" id="2.40.50.140">
    <property type="entry name" value="Nucleic acid-binding proteins"/>
    <property type="match status" value="1"/>
</dbReference>
<feature type="region of interest" description="Domain I" evidence="6">
    <location>
        <begin position="1"/>
        <end position="64"/>
    </location>
</feature>
<comment type="caution">
    <text evidence="6">Lacks conserved residue(s) required for the propagation of feature annotation.</text>
</comment>
<feature type="domain" description="Helix-hairpin-helix DNA-binding motif class 1" evidence="7">
    <location>
        <begin position="73"/>
        <end position="92"/>
    </location>
</feature>
<dbReference type="GO" id="GO:0005737">
    <property type="term" value="C:cytoplasm"/>
    <property type="evidence" value="ECO:0007669"/>
    <property type="project" value="UniProtKB-SubCell"/>
</dbReference>
<feature type="domain" description="Helix-hairpin-helix DNA-binding motif class 1" evidence="7">
    <location>
        <begin position="108"/>
        <end position="127"/>
    </location>
</feature>
<organism evidence="8 9">
    <name type="scientific">Candidatus Galligastranaerophilus intestinavium</name>
    <dbReference type="NCBI Taxonomy" id="2840836"/>
    <lineage>
        <taxon>Bacteria</taxon>
        <taxon>Candidatus Galligastranaerophilus</taxon>
    </lineage>
</organism>
<dbReference type="CDD" id="cd14332">
    <property type="entry name" value="UBA_RuvA_C"/>
    <property type="match status" value="1"/>
</dbReference>
<evidence type="ECO:0000313" key="9">
    <source>
        <dbReference type="Proteomes" id="UP000886865"/>
    </source>
</evidence>
<evidence type="ECO:0000256" key="1">
    <source>
        <dbReference type="ARBA" id="ARBA00022490"/>
    </source>
</evidence>
<keyword evidence="8" id="KW-0378">Hydrolase</keyword>
<dbReference type="InterPro" id="IPR000085">
    <property type="entry name" value="RuvA"/>
</dbReference>
<name>A0A9D1FIS7_9BACT</name>
<dbReference type="HAMAP" id="MF_00031">
    <property type="entry name" value="DNA_HJ_migration_RuvA"/>
    <property type="match status" value="1"/>
</dbReference>
<dbReference type="NCBIfam" id="TIGR00084">
    <property type="entry name" value="ruvA"/>
    <property type="match status" value="1"/>
</dbReference>
<keyword evidence="5 6" id="KW-0234">DNA repair</keyword>
<dbReference type="GO" id="GO:0016787">
    <property type="term" value="F:hydrolase activity"/>
    <property type="evidence" value="ECO:0007669"/>
    <property type="project" value="UniProtKB-KW"/>
</dbReference>
<keyword evidence="2 6" id="KW-0227">DNA damage</keyword>
<dbReference type="InterPro" id="IPR003583">
    <property type="entry name" value="Hlx-hairpin-Hlx_DNA-bd_motif"/>
</dbReference>
<keyword evidence="1 6" id="KW-0963">Cytoplasm</keyword>
<feature type="region of interest" description="Domain III" evidence="6">
    <location>
        <begin position="146"/>
        <end position="204"/>
    </location>
</feature>
<keyword evidence="3 6" id="KW-0238">DNA-binding</keyword>
<dbReference type="Pfam" id="PF01330">
    <property type="entry name" value="RuvA_N"/>
    <property type="match status" value="1"/>
</dbReference>
<dbReference type="AlphaFoldDB" id="A0A9D1FIS7"/>
<dbReference type="Gene3D" id="1.10.150.20">
    <property type="entry name" value="5' to 3' exonuclease, C-terminal subdomain"/>
    <property type="match status" value="1"/>
</dbReference>
<dbReference type="SMART" id="SM00278">
    <property type="entry name" value="HhH1"/>
    <property type="match status" value="2"/>
</dbReference>